<keyword evidence="1" id="KW-0949">S-adenosyl-L-methionine</keyword>
<organism evidence="6">
    <name type="scientific">Clostridium perfringens</name>
    <dbReference type="NCBI Taxonomy" id="1502"/>
    <lineage>
        <taxon>Bacteria</taxon>
        <taxon>Bacillati</taxon>
        <taxon>Bacillota</taxon>
        <taxon>Clostridia</taxon>
        <taxon>Eubacteriales</taxon>
        <taxon>Clostridiaceae</taxon>
        <taxon>Clostridium</taxon>
    </lineage>
</organism>
<dbReference type="GO" id="GO:0003824">
    <property type="term" value="F:catalytic activity"/>
    <property type="evidence" value="ECO:0007669"/>
    <property type="project" value="InterPro"/>
</dbReference>
<dbReference type="NCBIfam" id="TIGR04085">
    <property type="entry name" value="rSAM_more_4Fe4S"/>
    <property type="match status" value="1"/>
</dbReference>
<evidence type="ECO:0000256" key="1">
    <source>
        <dbReference type="ARBA" id="ARBA00022691"/>
    </source>
</evidence>
<dbReference type="InterPro" id="IPR023885">
    <property type="entry name" value="4Fe4S-binding_SPASM_dom"/>
</dbReference>
<evidence type="ECO:0000256" key="3">
    <source>
        <dbReference type="ARBA" id="ARBA00023004"/>
    </source>
</evidence>
<dbReference type="Pfam" id="PF04055">
    <property type="entry name" value="Radical_SAM"/>
    <property type="match status" value="1"/>
</dbReference>
<evidence type="ECO:0000259" key="5">
    <source>
        <dbReference type="Pfam" id="PF04055"/>
    </source>
</evidence>
<dbReference type="EMBL" id="MK285059">
    <property type="protein sequence ID" value="QDB01117.1"/>
    <property type="molecule type" value="Genomic_DNA"/>
</dbReference>
<evidence type="ECO:0000313" key="6">
    <source>
        <dbReference type="EMBL" id="QDB01117.1"/>
    </source>
</evidence>
<name>A0A4Y5T3W4_CLOPF</name>
<dbReference type="GO" id="GO:0046872">
    <property type="term" value="F:metal ion binding"/>
    <property type="evidence" value="ECO:0007669"/>
    <property type="project" value="UniProtKB-KW"/>
</dbReference>
<keyword evidence="2" id="KW-0479">Metal-binding</keyword>
<dbReference type="PANTHER" id="PTHR11228:SF34">
    <property type="entry name" value="TUNGSTEN-CONTAINING ALDEHYDE FERREDOXIN OXIDOREDUCTASE COFACTOR MODIFYING PROTEIN"/>
    <property type="match status" value="1"/>
</dbReference>
<dbReference type="AlphaFoldDB" id="A0A4Y5T3W4"/>
<feature type="domain" description="Radical SAM core" evidence="5">
    <location>
        <begin position="118"/>
        <end position="221"/>
    </location>
</feature>
<sequence>MIKYFRLFEECILVDGANSEYAIYNLLTGDVFQLKKHETEIISLCENKMSINNIIEKLNFCNKEIINFLDKLVDADLGFYSENPVYIEKMFMDYSWLDLTFLKERPVVNKSFLILESNCTSNCYYCNKEYTRKKGCVGCFKQENIKNTTTLEEYFFALDKLKKLGTKEIYITGGDIFLNFERNMEVLKYANNLGFEKIVVYIGGNRKIDDNKLEFFRENKIHLFLQVAINSEYDLKENKLLKSKLQKEEYSLLLLFENAKNLELCKKVLDLTRQEYQPLQIFIDYILRKDKLDLETKRLLHPLTKTSFVDYSTKIKYNPCMYGTITVRNDKKISACPRIVDNPLGNISEFDEILTKENTAKYWRLTKDRVEKCKNCNLRYICDDCRFIEYELSNNLLMTKTCPK</sequence>
<keyword evidence="6" id="KW-0614">Plasmid</keyword>
<dbReference type="InterPro" id="IPR058240">
    <property type="entry name" value="rSAM_sf"/>
</dbReference>
<keyword evidence="3" id="KW-0408">Iron</keyword>
<evidence type="ECO:0000256" key="2">
    <source>
        <dbReference type="ARBA" id="ARBA00022723"/>
    </source>
</evidence>
<dbReference type="GO" id="GO:0051536">
    <property type="term" value="F:iron-sulfur cluster binding"/>
    <property type="evidence" value="ECO:0007669"/>
    <property type="project" value="UniProtKB-KW"/>
</dbReference>
<dbReference type="PANTHER" id="PTHR11228">
    <property type="entry name" value="RADICAL SAM DOMAIN PROTEIN"/>
    <property type="match status" value="1"/>
</dbReference>
<evidence type="ECO:0000256" key="4">
    <source>
        <dbReference type="ARBA" id="ARBA00023014"/>
    </source>
</evidence>
<protein>
    <recommendedName>
        <fullName evidence="5">Radical SAM core domain-containing protein</fullName>
    </recommendedName>
</protein>
<reference evidence="6" key="1">
    <citation type="journal article" date="2019" name="Pathogens">
        <title>In silico Identification of Novel Toxin Homologs and Associated Mobile Genetic Elements in Clostridium perfringens.</title>
        <authorList>
            <person name="Lacey J.A."/>
            <person name="Johanesen P.A."/>
            <person name="Lyras D."/>
            <person name="Moore R.J."/>
        </authorList>
    </citation>
    <scope>NUCLEOTIDE SEQUENCE</scope>
    <source>
        <strain evidence="6">T1</strain>
        <plasmid evidence="6">pCPT1</plasmid>
    </source>
</reference>
<dbReference type="SFLD" id="SFLDS00029">
    <property type="entry name" value="Radical_SAM"/>
    <property type="match status" value="1"/>
</dbReference>
<dbReference type="InterPro" id="IPR007197">
    <property type="entry name" value="rSAM"/>
</dbReference>
<dbReference type="InterPro" id="IPR050377">
    <property type="entry name" value="Radical_SAM_PqqE_MftC-like"/>
</dbReference>
<dbReference type="RefSeq" id="WP_224377496.1">
    <property type="nucleotide sequence ID" value="NZ_CP075909.1"/>
</dbReference>
<dbReference type="InterPro" id="IPR013785">
    <property type="entry name" value="Aldolase_TIM"/>
</dbReference>
<accession>A0A4Y5T3W4</accession>
<dbReference type="SUPFAM" id="SSF102114">
    <property type="entry name" value="Radical SAM enzymes"/>
    <property type="match status" value="1"/>
</dbReference>
<dbReference type="Gene3D" id="3.20.20.70">
    <property type="entry name" value="Aldolase class I"/>
    <property type="match status" value="1"/>
</dbReference>
<proteinExistence type="predicted"/>
<keyword evidence="4" id="KW-0411">Iron-sulfur</keyword>
<geneLocation type="plasmid" evidence="6">
    <name>pCPT1</name>
</geneLocation>